<sequence length="273" mass="27073">MVGIAVVGAVLALSGCADQSAPRAGSATGTPTSTATSTATSTVQGAPTSTEAGPQVGGAPVTTPGAGMPTRCPGRAAGFQFLWPFVDADEVAEWQNAYRSGGHQPWHLDAGATALGFAAALDLVGVDRVTSSDTVGEQAWVGVGYALPDDRTATAAIVHLARFGPGPDAAWVVVGTRDSTLTVDTPACGTTVSAPIAVGGEITGVDESLRVQVRAAGSAVLLGETCCLPAGGERARWSATVGVAGHGPAMVVVSTGGHVAEVERFAVTAVLVT</sequence>
<dbReference type="EMBL" id="BAABIC010000008">
    <property type="protein sequence ID" value="GAA4690510.1"/>
    <property type="molecule type" value="Genomic_DNA"/>
</dbReference>
<evidence type="ECO:0000313" key="2">
    <source>
        <dbReference type="EMBL" id="GAA4690510.1"/>
    </source>
</evidence>
<accession>A0ABP8WJA2</accession>
<feature type="compositionally biased region" description="Polar residues" evidence="1">
    <location>
        <begin position="43"/>
        <end position="52"/>
    </location>
</feature>
<dbReference type="Proteomes" id="UP001500325">
    <property type="component" value="Unassembled WGS sequence"/>
</dbReference>
<feature type="region of interest" description="Disordered" evidence="1">
    <location>
        <begin position="20"/>
        <end position="67"/>
    </location>
</feature>
<protein>
    <submittedName>
        <fullName evidence="2">Uncharacterized protein</fullName>
    </submittedName>
</protein>
<comment type="caution">
    <text evidence="2">The sequence shown here is derived from an EMBL/GenBank/DDBJ whole genome shotgun (WGS) entry which is preliminary data.</text>
</comment>
<organism evidence="2 3">
    <name type="scientific">Pseudonocardia yuanmonensis</name>
    <dbReference type="NCBI Taxonomy" id="1095914"/>
    <lineage>
        <taxon>Bacteria</taxon>
        <taxon>Bacillati</taxon>
        <taxon>Actinomycetota</taxon>
        <taxon>Actinomycetes</taxon>
        <taxon>Pseudonocardiales</taxon>
        <taxon>Pseudonocardiaceae</taxon>
        <taxon>Pseudonocardia</taxon>
    </lineage>
</organism>
<proteinExistence type="predicted"/>
<evidence type="ECO:0000313" key="3">
    <source>
        <dbReference type="Proteomes" id="UP001500325"/>
    </source>
</evidence>
<keyword evidence="3" id="KW-1185">Reference proteome</keyword>
<name>A0ABP8WJA2_9PSEU</name>
<feature type="compositionally biased region" description="Low complexity" evidence="1">
    <location>
        <begin position="24"/>
        <end position="42"/>
    </location>
</feature>
<reference evidence="3" key="1">
    <citation type="journal article" date="2019" name="Int. J. Syst. Evol. Microbiol.">
        <title>The Global Catalogue of Microorganisms (GCM) 10K type strain sequencing project: providing services to taxonomists for standard genome sequencing and annotation.</title>
        <authorList>
            <consortium name="The Broad Institute Genomics Platform"/>
            <consortium name="The Broad Institute Genome Sequencing Center for Infectious Disease"/>
            <person name="Wu L."/>
            <person name="Ma J."/>
        </authorList>
    </citation>
    <scope>NUCLEOTIDE SEQUENCE [LARGE SCALE GENOMIC DNA]</scope>
    <source>
        <strain evidence="3">JCM 18055</strain>
    </source>
</reference>
<evidence type="ECO:0000256" key="1">
    <source>
        <dbReference type="SAM" id="MobiDB-lite"/>
    </source>
</evidence>
<gene>
    <name evidence="2" type="ORF">GCM10023215_29040</name>
</gene>